<gene>
    <name evidence="2" type="ORF">F7D14_02255</name>
</gene>
<feature type="chain" id="PRO_5025661089" evidence="1">
    <location>
        <begin position="21"/>
        <end position="126"/>
    </location>
</feature>
<protein>
    <submittedName>
        <fullName evidence="2">Uncharacterized protein</fullName>
    </submittedName>
</protein>
<keyword evidence="3" id="KW-1185">Reference proteome</keyword>
<evidence type="ECO:0000256" key="1">
    <source>
        <dbReference type="SAM" id="SignalP"/>
    </source>
</evidence>
<name>A0A6B8MD02_9HYPH</name>
<dbReference type="AlphaFoldDB" id="A0A6B8MD02"/>
<organism evidence="2 3">
    <name type="scientific">Methylocystis parvus</name>
    <dbReference type="NCBI Taxonomy" id="134"/>
    <lineage>
        <taxon>Bacteria</taxon>
        <taxon>Pseudomonadati</taxon>
        <taxon>Pseudomonadota</taxon>
        <taxon>Alphaproteobacteria</taxon>
        <taxon>Hyphomicrobiales</taxon>
        <taxon>Methylocystaceae</taxon>
        <taxon>Methylocystis</taxon>
    </lineage>
</organism>
<evidence type="ECO:0000313" key="3">
    <source>
        <dbReference type="Proteomes" id="UP000422569"/>
    </source>
</evidence>
<evidence type="ECO:0000313" key="2">
    <source>
        <dbReference type="EMBL" id="QGM99499.1"/>
    </source>
</evidence>
<reference evidence="2 3" key="1">
    <citation type="submission" date="2019-09" db="EMBL/GenBank/DDBJ databases">
        <title>Isolation and complete genome sequencing of Methylocystis species.</title>
        <authorList>
            <person name="Rumah B.L."/>
            <person name="Stead C.E."/>
            <person name="Stevens B.C."/>
            <person name="Minton N.P."/>
            <person name="Grosse-Honebrink A."/>
            <person name="Zhang Y."/>
        </authorList>
    </citation>
    <scope>NUCLEOTIDE SEQUENCE [LARGE SCALE GENOMIC DNA]</scope>
    <source>
        <strain evidence="2 3">BRCS2</strain>
    </source>
</reference>
<dbReference type="Proteomes" id="UP000422569">
    <property type="component" value="Chromosome"/>
</dbReference>
<sequence>MHKSALAVAALLATSVPAAAATWLVTEENTGGIKGAQGSWNVKTEGNKLSGDASMQMGNGSTLTYKFEGESEGANYTVTLSDRTDGKKGCVWKGHPPASGGAQAKGLVGYVECDGDKLIIRASVVE</sequence>
<dbReference type="KEGG" id="mpar:F7D14_02255"/>
<dbReference type="EMBL" id="CP044331">
    <property type="protein sequence ID" value="QGM99499.1"/>
    <property type="molecule type" value="Genomic_DNA"/>
</dbReference>
<keyword evidence="1" id="KW-0732">Signal</keyword>
<accession>A0A6B8MD02</accession>
<proteinExistence type="predicted"/>
<feature type="signal peptide" evidence="1">
    <location>
        <begin position="1"/>
        <end position="20"/>
    </location>
</feature>